<evidence type="ECO:0000256" key="2">
    <source>
        <dbReference type="ARBA" id="ARBA00010735"/>
    </source>
</evidence>
<name>A0A8J3AG28_9BACI</name>
<evidence type="ECO:0000313" key="10">
    <source>
        <dbReference type="Proteomes" id="UP000626244"/>
    </source>
</evidence>
<comment type="subcellular location">
    <subcellularLocation>
        <location evidence="1">Cell membrane</location>
        <topology evidence="1">Multi-pass membrane protein</topology>
    </subcellularLocation>
</comment>
<evidence type="ECO:0000256" key="7">
    <source>
        <dbReference type="ARBA" id="ARBA00023136"/>
    </source>
</evidence>
<organism evidence="9 10">
    <name type="scientific">Gottfriedia solisilvae</name>
    <dbReference type="NCBI Taxonomy" id="1516104"/>
    <lineage>
        <taxon>Bacteria</taxon>
        <taxon>Bacillati</taxon>
        <taxon>Bacillota</taxon>
        <taxon>Bacilli</taxon>
        <taxon>Bacillales</taxon>
        <taxon>Bacillaceae</taxon>
        <taxon>Gottfriedia</taxon>
    </lineage>
</organism>
<keyword evidence="6 8" id="KW-1133">Transmembrane helix</keyword>
<feature type="transmembrane region" description="Helical" evidence="8">
    <location>
        <begin position="174"/>
        <end position="192"/>
    </location>
</feature>
<dbReference type="AlphaFoldDB" id="A0A8J3AG28"/>
<keyword evidence="4" id="KW-1003">Cell membrane</keyword>
<keyword evidence="5 8" id="KW-0812">Transmembrane</keyword>
<evidence type="ECO:0000256" key="8">
    <source>
        <dbReference type="SAM" id="Phobius"/>
    </source>
</evidence>
<evidence type="ECO:0000256" key="1">
    <source>
        <dbReference type="ARBA" id="ARBA00004651"/>
    </source>
</evidence>
<dbReference type="EMBL" id="BMHB01000001">
    <property type="protein sequence ID" value="GGI13663.1"/>
    <property type="molecule type" value="Genomic_DNA"/>
</dbReference>
<dbReference type="RefSeq" id="WP_087998284.1">
    <property type="nucleotide sequence ID" value="NZ_BMHB01000001.1"/>
</dbReference>
<dbReference type="PANTHER" id="PTHR34979">
    <property type="entry name" value="INNER MEMBRANE PROTEIN YGAZ"/>
    <property type="match status" value="1"/>
</dbReference>
<evidence type="ECO:0000256" key="4">
    <source>
        <dbReference type="ARBA" id="ARBA00022475"/>
    </source>
</evidence>
<keyword evidence="7 8" id="KW-0472">Membrane</keyword>
<keyword evidence="10" id="KW-1185">Reference proteome</keyword>
<dbReference type="GO" id="GO:0005886">
    <property type="term" value="C:plasma membrane"/>
    <property type="evidence" value="ECO:0007669"/>
    <property type="project" value="UniProtKB-SubCell"/>
</dbReference>
<comment type="caution">
    <text evidence="9">The sequence shown here is derived from an EMBL/GenBank/DDBJ whole genome shotgun (WGS) entry which is preliminary data.</text>
</comment>
<dbReference type="InterPro" id="IPR011606">
    <property type="entry name" value="Brnchd-chn_aa_trnsp_permease"/>
</dbReference>
<sequence length="246" mass="27187">MSTLLQQTKSTPEKMNRSKEMKEGFLAAVPLIIGYLPVAFTFGLIAKQSEIDILNTLSFSALVYAGASQFMGLSMYITGVSLVQIYIATLILNFRNFVMSLSFNNQFKNLPFWHKIYLSITLTDENFAVTTLGNKTNSGSQSSIYLITLHTIAYVTWISGTLLGVVFSTLIPKVISESMGISLYAMFIGLLTPAVRTNWRACIIVFVSMLLNFSFSQLLSQGWSLILASVIASLLAIVLMKGEDKK</sequence>
<dbReference type="Proteomes" id="UP000626244">
    <property type="component" value="Unassembled WGS sequence"/>
</dbReference>
<feature type="transmembrane region" description="Helical" evidence="8">
    <location>
        <begin position="222"/>
        <end position="240"/>
    </location>
</feature>
<evidence type="ECO:0000313" key="9">
    <source>
        <dbReference type="EMBL" id="GGI13663.1"/>
    </source>
</evidence>
<protein>
    <submittedName>
        <fullName evidence="9">Autotransporter</fullName>
    </submittedName>
</protein>
<evidence type="ECO:0000256" key="3">
    <source>
        <dbReference type="ARBA" id="ARBA00022448"/>
    </source>
</evidence>
<feature type="transmembrane region" description="Helical" evidence="8">
    <location>
        <begin position="144"/>
        <end position="168"/>
    </location>
</feature>
<keyword evidence="3" id="KW-0813">Transport</keyword>
<feature type="transmembrane region" description="Helical" evidence="8">
    <location>
        <begin position="24"/>
        <end position="46"/>
    </location>
</feature>
<proteinExistence type="inferred from homology"/>
<feature type="transmembrane region" description="Helical" evidence="8">
    <location>
        <begin position="199"/>
        <end position="216"/>
    </location>
</feature>
<comment type="similarity">
    <text evidence="2">Belongs to the AzlC family.</text>
</comment>
<feature type="transmembrane region" description="Helical" evidence="8">
    <location>
        <begin position="66"/>
        <end position="92"/>
    </location>
</feature>
<dbReference type="Pfam" id="PF03591">
    <property type="entry name" value="AzlC"/>
    <property type="match status" value="1"/>
</dbReference>
<evidence type="ECO:0000256" key="5">
    <source>
        <dbReference type="ARBA" id="ARBA00022692"/>
    </source>
</evidence>
<dbReference type="PANTHER" id="PTHR34979:SF1">
    <property type="entry name" value="INNER MEMBRANE PROTEIN YGAZ"/>
    <property type="match status" value="1"/>
</dbReference>
<accession>A0A8J3AG28</accession>
<gene>
    <name evidence="9" type="ORF">GCM10007380_19040</name>
</gene>
<dbReference type="GO" id="GO:1903785">
    <property type="term" value="P:L-valine transmembrane transport"/>
    <property type="evidence" value="ECO:0007669"/>
    <property type="project" value="TreeGrafter"/>
</dbReference>
<reference evidence="10" key="1">
    <citation type="journal article" date="2019" name="Int. J. Syst. Evol. Microbiol.">
        <title>The Global Catalogue of Microorganisms (GCM) 10K type strain sequencing project: providing services to taxonomists for standard genome sequencing and annotation.</title>
        <authorList>
            <consortium name="The Broad Institute Genomics Platform"/>
            <consortium name="The Broad Institute Genome Sequencing Center for Infectious Disease"/>
            <person name="Wu L."/>
            <person name="Ma J."/>
        </authorList>
    </citation>
    <scope>NUCLEOTIDE SEQUENCE [LARGE SCALE GENOMIC DNA]</scope>
    <source>
        <strain evidence="10">CGMCC 1.14993</strain>
    </source>
</reference>
<dbReference type="OrthoDB" id="3177005at2"/>
<evidence type="ECO:0000256" key="6">
    <source>
        <dbReference type="ARBA" id="ARBA00022989"/>
    </source>
</evidence>